<evidence type="ECO:0000313" key="2">
    <source>
        <dbReference type="Proteomes" id="UP000262371"/>
    </source>
</evidence>
<keyword evidence="2" id="KW-1185">Reference proteome</keyword>
<gene>
    <name evidence="1" type="ORF">DY926_10840</name>
</gene>
<comment type="caution">
    <text evidence="1">The sequence shown here is derived from an EMBL/GenBank/DDBJ whole genome shotgun (WGS) entry which is preliminary data.</text>
</comment>
<name>A0A371YZ47_9PROT</name>
<proteinExistence type="predicted"/>
<dbReference type="Proteomes" id="UP000262371">
    <property type="component" value="Unassembled WGS sequence"/>
</dbReference>
<accession>A0A371YZ47</accession>
<dbReference type="EMBL" id="QUWV01000090">
    <property type="protein sequence ID" value="RFD19491.1"/>
    <property type="molecule type" value="Genomic_DNA"/>
</dbReference>
<dbReference type="OrthoDB" id="7868888at2"/>
<sequence length="63" mass="7212">MSEPMYRHKKRGGLYVVHGRATLQVEGPHDMAECVIYSSTTDGRVWVRPAADFFDGRFEEVQP</sequence>
<protein>
    <submittedName>
        <fullName evidence="1">DUF1653 domain-containing protein</fullName>
    </submittedName>
</protein>
<reference evidence="1 2" key="1">
    <citation type="submission" date="2018-08" db="EMBL/GenBank/DDBJ databases">
        <title>Komagataeibacter sp. AV 382.</title>
        <authorList>
            <person name="Skraban J."/>
            <person name="Trcek J."/>
        </authorList>
    </citation>
    <scope>NUCLEOTIDE SEQUENCE [LARGE SCALE GENOMIC DNA]</scope>
    <source>
        <strain evidence="1 2">AV 382</strain>
    </source>
</reference>
<dbReference type="AlphaFoldDB" id="A0A371YZ47"/>
<evidence type="ECO:0000313" key="1">
    <source>
        <dbReference type="EMBL" id="RFD19491.1"/>
    </source>
</evidence>
<dbReference type="RefSeq" id="WP_116703385.1">
    <property type="nucleotide sequence ID" value="NZ_QUWV01000090.1"/>
</dbReference>
<organism evidence="1 2">
    <name type="scientific">Komagataeibacter melaceti</name>
    <dbReference type="NCBI Taxonomy" id="2766577"/>
    <lineage>
        <taxon>Bacteria</taxon>
        <taxon>Pseudomonadati</taxon>
        <taxon>Pseudomonadota</taxon>
        <taxon>Alphaproteobacteria</taxon>
        <taxon>Acetobacterales</taxon>
        <taxon>Acetobacteraceae</taxon>
        <taxon>Komagataeibacter</taxon>
    </lineage>
</organism>